<dbReference type="CDD" id="cd00371">
    <property type="entry name" value="HMA"/>
    <property type="match status" value="1"/>
</dbReference>
<dbReference type="PANTHER" id="PTHR38926">
    <property type="entry name" value="F-BOX DOMAIN CONTAINING PROTEIN, EXPRESSED"/>
    <property type="match status" value="1"/>
</dbReference>
<evidence type="ECO:0000313" key="3">
    <source>
        <dbReference type="Proteomes" id="UP000583929"/>
    </source>
</evidence>
<dbReference type="EMBL" id="JAATIQ010000450">
    <property type="protein sequence ID" value="KAF4355420.1"/>
    <property type="molecule type" value="Genomic_DNA"/>
</dbReference>
<dbReference type="SUPFAM" id="SSF55008">
    <property type="entry name" value="HMA, heavy metal-associated domain"/>
    <property type="match status" value="1"/>
</dbReference>
<name>A0A7J6ECA5_CANSA</name>
<sequence length="158" mass="18044">MTSVQMVCKSWLDICKDPLMWQTIDMHNDGDPNTDLDLEQMCCDVVDRNYGQLLDINIEYFESDELLHYITARQTEYMVDMKCEGCVNAVKNKLQIVNGVKSVEVDLSNQVVRILGSTPVKTMTEALEQTGRKARLIGQGVPMRRKEIAERKTELISI</sequence>
<comment type="caution">
    <text evidence="2">The sequence shown here is derived from an EMBL/GenBank/DDBJ whole genome shotgun (WGS) entry which is preliminary data.</text>
</comment>
<keyword evidence="3" id="KW-1185">Reference proteome</keyword>
<dbReference type="GO" id="GO:0046872">
    <property type="term" value="F:metal ion binding"/>
    <property type="evidence" value="ECO:0007669"/>
    <property type="project" value="InterPro"/>
</dbReference>
<evidence type="ECO:0000313" key="2">
    <source>
        <dbReference type="EMBL" id="KAF4355420.1"/>
    </source>
</evidence>
<dbReference type="PANTHER" id="PTHR38926:SF2">
    <property type="entry name" value="F-BOX_LRR-REPEAT PROTEIN 21-RELATED"/>
    <property type="match status" value="1"/>
</dbReference>
<reference evidence="2 3" key="1">
    <citation type="journal article" date="2020" name="bioRxiv">
        <title>Sequence and annotation of 42 cannabis genomes reveals extensive copy number variation in cannabinoid synthesis and pathogen resistance genes.</title>
        <authorList>
            <person name="Mckernan K.J."/>
            <person name="Helbert Y."/>
            <person name="Kane L.T."/>
            <person name="Ebling H."/>
            <person name="Zhang L."/>
            <person name="Liu B."/>
            <person name="Eaton Z."/>
            <person name="Mclaughlin S."/>
            <person name="Kingan S."/>
            <person name="Baybayan P."/>
            <person name="Concepcion G."/>
            <person name="Jordan M."/>
            <person name="Riva A."/>
            <person name="Barbazuk W."/>
            <person name="Harkins T."/>
        </authorList>
    </citation>
    <scope>NUCLEOTIDE SEQUENCE [LARGE SCALE GENOMIC DNA]</scope>
    <source>
        <strain evidence="3">cv. Jamaican Lion 4</strain>
        <tissue evidence="2">Leaf</tissue>
    </source>
</reference>
<gene>
    <name evidence="2" type="ORF">G4B88_020321</name>
</gene>
<dbReference type="PROSITE" id="PS50846">
    <property type="entry name" value="HMA_2"/>
    <property type="match status" value="1"/>
</dbReference>
<dbReference type="SUPFAM" id="SSF81383">
    <property type="entry name" value="F-box domain"/>
    <property type="match status" value="1"/>
</dbReference>
<evidence type="ECO:0000259" key="1">
    <source>
        <dbReference type="PROSITE" id="PS50846"/>
    </source>
</evidence>
<dbReference type="InterPro" id="IPR036163">
    <property type="entry name" value="HMA_dom_sf"/>
</dbReference>
<accession>A0A7J6ECA5</accession>
<protein>
    <recommendedName>
        <fullName evidence="1">HMA domain-containing protein</fullName>
    </recommendedName>
</protein>
<dbReference type="AlphaFoldDB" id="A0A7J6ECA5"/>
<organism evidence="2 3">
    <name type="scientific">Cannabis sativa</name>
    <name type="common">Hemp</name>
    <name type="synonym">Marijuana</name>
    <dbReference type="NCBI Taxonomy" id="3483"/>
    <lineage>
        <taxon>Eukaryota</taxon>
        <taxon>Viridiplantae</taxon>
        <taxon>Streptophyta</taxon>
        <taxon>Embryophyta</taxon>
        <taxon>Tracheophyta</taxon>
        <taxon>Spermatophyta</taxon>
        <taxon>Magnoliopsida</taxon>
        <taxon>eudicotyledons</taxon>
        <taxon>Gunneridae</taxon>
        <taxon>Pentapetalae</taxon>
        <taxon>rosids</taxon>
        <taxon>fabids</taxon>
        <taxon>Rosales</taxon>
        <taxon>Cannabaceae</taxon>
        <taxon>Cannabis</taxon>
    </lineage>
</organism>
<dbReference type="InterPro" id="IPR036047">
    <property type="entry name" value="F-box-like_dom_sf"/>
</dbReference>
<feature type="domain" description="HMA" evidence="1">
    <location>
        <begin position="72"/>
        <end position="135"/>
    </location>
</feature>
<dbReference type="FunFam" id="3.30.70.100:FF:000042">
    <property type="entry name" value="Copper chaperone for superoxide dismutase"/>
    <property type="match status" value="1"/>
</dbReference>
<dbReference type="InterPro" id="IPR006121">
    <property type="entry name" value="HMA_dom"/>
</dbReference>
<proteinExistence type="predicted"/>
<dbReference type="Pfam" id="PF00403">
    <property type="entry name" value="HMA"/>
    <property type="match status" value="1"/>
</dbReference>
<dbReference type="Gene3D" id="3.30.70.100">
    <property type="match status" value="1"/>
</dbReference>
<dbReference type="Proteomes" id="UP000583929">
    <property type="component" value="Unassembled WGS sequence"/>
</dbReference>